<dbReference type="GeneID" id="93711692"/>
<dbReference type="InterPro" id="IPR021741">
    <property type="entry name" value="DUF3311"/>
</dbReference>
<keyword evidence="1" id="KW-0812">Transmembrane</keyword>
<evidence type="ECO:0000313" key="2">
    <source>
        <dbReference type="EMBL" id="SFQ72963.1"/>
    </source>
</evidence>
<comment type="caution">
    <text evidence="2">The sequence shown here is derived from an EMBL/GenBank/DDBJ whole genome shotgun (WGS) entry which is preliminary data.</text>
</comment>
<organism evidence="2 3">
    <name type="scientific">Priestia endophytica DSM 13796</name>
    <dbReference type="NCBI Taxonomy" id="1121089"/>
    <lineage>
        <taxon>Bacteria</taxon>
        <taxon>Bacillati</taxon>
        <taxon>Bacillota</taxon>
        <taxon>Bacilli</taxon>
        <taxon>Bacillales</taxon>
        <taxon>Bacillaceae</taxon>
        <taxon>Priestia</taxon>
    </lineage>
</organism>
<evidence type="ECO:0008006" key="4">
    <source>
        <dbReference type="Google" id="ProtNLM"/>
    </source>
</evidence>
<reference evidence="2 3" key="1">
    <citation type="submission" date="2016-10" db="EMBL/GenBank/DDBJ databases">
        <authorList>
            <person name="Varghese N."/>
            <person name="Submissions S."/>
        </authorList>
    </citation>
    <scope>NUCLEOTIDE SEQUENCE [LARGE SCALE GENOMIC DNA]</scope>
    <source>
        <strain evidence="2 3">DSM 13796</strain>
    </source>
</reference>
<evidence type="ECO:0000256" key="1">
    <source>
        <dbReference type="SAM" id="Phobius"/>
    </source>
</evidence>
<dbReference type="EMBL" id="FOXX01000007">
    <property type="protein sequence ID" value="SFQ72963.1"/>
    <property type="molecule type" value="Genomic_DNA"/>
</dbReference>
<dbReference type="Pfam" id="PF11755">
    <property type="entry name" value="DUF3311"/>
    <property type="match status" value="1"/>
</dbReference>
<dbReference type="Proteomes" id="UP000182762">
    <property type="component" value="Unassembled WGS sequence"/>
</dbReference>
<keyword evidence="3" id="KW-1185">Reference proteome</keyword>
<sequence length="67" mass="7895">MNKKFTIFLLSLIPFVGQFAFLPLVNRIHPIILGLPLLHFWLFLWIILTPIISFIIYRVQKTKGDVE</sequence>
<proteinExistence type="predicted"/>
<accession>A0A1I6AWD6</accession>
<dbReference type="RefSeq" id="WP_061803341.1">
    <property type="nucleotide sequence ID" value="NZ_FOXX01000007.1"/>
</dbReference>
<feature type="transmembrane region" description="Helical" evidence="1">
    <location>
        <begin position="37"/>
        <end position="57"/>
    </location>
</feature>
<gene>
    <name evidence="2" type="ORF">SAMN02745910_03073</name>
</gene>
<name>A0A1I6AWD6_9BACI</name>
<keyword evidence="1" id="KW-0472">Membrane</keyword>
<protein>
    <recommendedName>
        <fullName evidence="4">DUF3311 domain-containing protein</fullName>
    </recommendedName>
</protein>
<keyword evidence="1" id="KW-1133">Transmembrane helix</keyword>
<evidence type="ECO:0000313" key="3">
    <source>
        <dbReference type="Proteomes" id="UP000182762"/>
    </source>
</evidence>